<reference evidence="2 3" key="1">
    <citation type="journal article" date="2024" name="Front Chem Biol">
        <title>Unveiling the potential of Daldinia eschscholtzii MFLUCC 19-0629 through bioactivity and bioinformatics studies for enhanced sustainable agriculture production.</title>
        <authorList>
            <person name="Brooks S."/>
            <person name="Weaver J.A."/>
            <person name="Klomchit A."/>
            <person name="Alharthi S.A."/>
            <person name="Onlamun T."/>
            <person name="Nurani R."/>
            <person name="Vong T.K."/>
            <person name="Alberti F."/>
            <person name="Greco C."/>
        </authorList>
    </citation>
    <scope>NUCLEOTIDE SEQUENCE [LARGE SCALE GENOMIC DNA]</scope>
    <source>
        <strain evidence="2">MFLUCC 19-0629</strain>
    </source>
</reference>
<evidence type="ECO:0000313" key="2">
    <source>
        <dbReference type="EMBL" id="KAK6954961.1"/>
    </source>
</evidence>
<accession>A0AAX6MS09</accession>
<evidence type="ECO:0008006" key="4">
    <source>
        <dbReference type="Google" id="ProtNLM"/>
    </source>
</evidence>
<feature type="region of interest" description="Disordered" evidence="1">
    <location>
        <begin position="1003"/>
        <end position="1022"/>
    </location>
</feature>
<proteinExistence type="predicted"/>
<dbReference type="Proteomes" id="UP001369815">
    <property type="component" value="Unassembled WGS sequence"/>
</dbReference>
<feature type="region of interest" description="Disordered" evidence="1">
    <location>
        <begin position="236"/>
        <end position="261"/>
    </location>
</feature>
<feature type="region of interest" description="Disordered" evidence="1">
    <location>
        <begin position="790"/>
        <end position="910"/>
    </location>
</feature>
<dbReference type="AlphaFoldDB" id="A0AAX6MS09"/>
<dbReference type="GO" id="GO:0044732">
    <property type="term" value="C:mitotic spindle pole body"/>
    <property type="evidence" value="ECO:0007669"/>
    <property type="project" value="TreeGrafter"/>
</dbReference>
<sequence length="1156" mass="128836">MAYPPNWENMDLLDKLHAVEKAEEERTGEPRTRERKSWIEDWDNDNDFVIDNEDLTFRSNSTTNTQSHHRDSLSSFRSDRESLPGNDERQLHLPGNDEKSTMDAIAAATHAGIPIPANVPPSALMGGTIKRLGGGRKTKKIFQEDYADDLELPVTGPLCLKPQDGKAYPESLRQLSMSSPTKQQAPITVREPHGRILPKTLATPINLEKFRDQDDDEDDIFGDGTATIKAPKLRPISLITPPTPSPQKKRGDDDIEGDLELPSDGLLKLSRKMDIPKTPALNTNDDFDWGEGSIGTRFGGTKRDAFSTRSSSVSALSPSLASSITAESEDEIFDGLLLPNGPLDLNERLKRRKQDQFPGTQHEHSILEQPASLPKSTIKHTAESEDLLDGLDFGDGDVLRPDKSTLHRNVKIKEGRPASPTRPKTSLSVTFTNKPVTSTPVSRLPRPMGSHERAQTQPSLEPVSESGGPILPRPSRRSQSRLGHSSQSSVSSIHTPTTPSSAQSAQFPTPRRKELSQKTSIGALRNEPTTTSAQLLRLKRSLPAMRHAPAPMKPVSSRVDRPPSRTDSRVESGRPQSVLRPKTPVDRTRPVYESSAAQARRNPFLPAGASQSQSQHVSAKSTQGTRPFRRHDSDHGPELRPLSRTFSRSAVRSPSPRRARNDKMSAEPIWQQISKPRRVRRFGDGHELDSFDDLPTSAQAESKFVKQPIACGNRTNIRNKIYQNVLPERHTPSPVSPFSPARPDSLPHFARDTAASRIARETILAQRAPASGPFAPVTNQRVAQLSSRGSFGLHSYNTPRARKSQKTQQLKPHLISNLNSAKESKGRPPTPQKPQQPNTPEHHQIVRAHRVSQVPHTPRHFQKQHKLEIPKRPVSRTPQSPDKLRNPRKLKRTREPPVSGKSPTPRKPSMPLKTRALLKAQAQRFKARYQEASPAKINPILWKVPASVKSQKSQTSITPQKYALLQRRNANSQIPVVNGMTYNPTTFRWEGNDNALSAFDVPAPSPTTSLPPHATRDREGSTSRPVLITNMTATKGVKRVGDMVFDPQNMCWLKADVTPSTSNDPMGGFNAMDDDDPFKDIPDLDDKDKDSVGHGRGSDLRDDWLVGEEFDVGPEFIRRQHEEESRWRRKCGPWSNTGNRNRVDLRWALRKMIMEQ</sequence>
<dbReference type="GO" id="GO:1990334">
    <property type="term" value="C:Bfa1-Bub2 complex"/>
    <property type="evidence" value="ECO:0007669"/>
    <property type="project" value="InterPro"/>
</dbReference>
<feature type="compositionally biased region" description="Polar residues" evidence="1">
    <location>
        <begin position="493"/>
        <end position="507"/>
    </location>
</feature>
<feature type="region of interest" description="Disordered" evidence="1">
    <location>
        <begin position="58"/>
        <end position="97"/>
    </location>
</feature>
<dbReference type="PANTHER" id="PTHR35140">
    <property type="entry name" value="MITOTIC CHECK POINT PROTEIN BFA1"/>
    <property type="match status" value="1"/>
</dbReference>
<feature type="compositionally biased region" description="Basic and acidic residues" evidence="1">
    <location>
        <begin position="68"/>
        <end position="97"/>
    </location>
</feature>
<comment type="caution">
    <text evidence="2">The sequence shown here is derived from an EMBL/GenBank/DDBJ whole genome shotgun (WGS) entry which is preliminary data.</text>
</comment>
<dbReference type="PANTHER" id="PTHR35140:SF1">
    <property type="entry name" value="MITOTIC CHECK POINT PROTEIN BFA1"/>
    <property type="match status" value="1"/>
</dbReference>
<feature type="compositionally biased region" description="Polar residues" evidence="1">
    <location>
        <begin position="806"/>
        <end position="821"/>
    </location>
</feature>
<dbReference type="EMBL" id="JBANMG010000003">
    <property type="protein sequence ID" value="KAK6954961.1"/>
    <property type="molecule type" value="Genomic_DNA"/>
</dbReference>
<feature type="region of interest" description="Disordered" evidence="1">
    <location>
        <begin position="354"/>
        <end position="377"/>
    </location>
</feature>
<gene>
    <name evidence="2" type="ORF">Daesc_002590</name>
</gene>
<feature type="compositionally biased region" description="Basic and acidic residues" evidence="1">
    <location>
        <begin position="1078"/>
        <end position="1100"/>
    </location>
</feature>
<feature type="compositionally biased region" description="Polar residues" evidence="1">
    <location>
        <begin position="422"/>
        <end position="441"/>
    </location>
</feature>
<evidence type="ECO:0000313" key="3">
    <source>
        <dbReference type="Proteomes" id="UP001369815"/>
    </source>
</evidence>
<name>A0AAX6MS09_9PEZI</name>
<dbReference type="InterPro" id="IPR034586">
    <property type="entry name" value="Bfa1/Byr4"/>
</dbReference>
<dbReference type="GO" id="GO:0031578">
    <property type="term" value="P:mitotic spindle orientation checkpoint signaling"/>
    <property type="evidence" value="ECO:0007669"/>
    <property type="project" value="TreeGrafter"/>
</dbReference>
<feature type="compositionally biased region" description="Polar residues" evidence="1">
    <location>
        <begin position="609"/>
        <end position="625"/>
    </location>
</feature>
<evidence type="ECO:0000256" key="1">
    <source>
        <dbReference type="SAM" id="MobiDB-lite"/>
    </source>
</evidence>
<feature type="compositionally biased region" description="Low complexity" evidence="1">
    <location>
        <begin position="480"/>
        <end position="492"/>
    </location>
</feature>
<feature type="compositionally biased region" description="Basic and acidic residues" evidence="1">
    <location>
        <begin position="558"/>
        <end position="572"/>
    </location>
</feature>
<keyword evidence="3" id="KW-1185">Reference proteome</keyword>
<protein>
    <recommendedName>
        <fullName evidence="4">Cytokinesis regulator</fullName>
    </recommendedName>
</protein>
<dbReference type="GO" id="GO:0005096">
    <property type="term" value="F:GTPase activator activity"/>
    <property type="evidence" value="ECO:0007669"/>
    <property type="project" value="InterPro"/>
</dbReference>
<feature type="region of interest" description="Disordered" evidence="1">
    <location>
        <begin position="1062"/>
        <end position="1100"/>
    </location>
</feature>
<feature type="compositionally biased region" description="Basic and acidic residues" evidence="1">
    <location>
        <begin position="399"/>
        <end position="416"/>
    </location>
</feature>
<feature type="region of interest" description="Disordered" evidence="1">
    <location>
        <begin position="399"/>
        <end position="666"/>
    </location>
</feature>
<organism evidence="2 3">
    <name type="scientific">Daldinia eschscholtzii</name>
    <dbReference type="NCBI Taxonomy" id="292717"/>
    <lineage>
        <taxon>Eukaryota</taxon>
        <taxon>Fungi</taxon>
        <taxon>Dikarya</taxon>
        <taxon>Ascomycota</taxon>
        <taxon>Pezizomycotina</taxon>
        <taxon>Sordariomycetes</taxon>
        <taxon>Xylariomycetidae</taxon>
        <taxon>Xylariales</taxon>
        <taxon>Hypoxylaceae</taxon>
        <taxon>Daldinia</taxon>
    </lineage>
</organism>